<keyword evidence="1 3" id="KW-0547">Nucleotide-binding</keyword>
<dbReference type="Proteomes" id="UP000789570">
    <property type="component" value="Unassembled WGS sequence"/>
</dbReference>
<comment type="similarity">
    <text evidence="3">Belongs to the AAA ATPase family.</text>
</comment>
<dbReference type="FunFam" id="3.40.50.300:FF:001440">
    <property type="entry name" value="ATPase, AAA family protein"/>
    <property type="match status" value="1"/>
</dbReference>
<dbReference type="FunFam" id="1.10.8.60:FF:000038">
    <property type="entry name" value="spermatogenesis-associated protein 5-like protein 1"/>
    <property type="match status" value="1"/>
</dbReference>
<dbReference type="PANTHER" id="PTHR23077:SF194">
    <property type="entry name" value="ATPASE FAMILY GENE 2 PROTEIN HOMOLOG B"/>
    <property type="match status" value="1"/>
</dbReference>
<dbReference type="Pfam" id="PF17862">
    <property type="entry name" value="AAA_lid_3"/>
    <property type="match status" value="1"/>
</dbReference>
<comment type="caution">
    <text evidence="5">The sequence shown here is derived from an EMBL/GenBank/DDBJ whole genome shotgun (WGS) entry which is preliminary data.</text>
</comment>
<dbReference type="SMART" id="SM00382">
    <property type="entry name" value="AAA"/>
    <property type="match status" value="1"/>
</dbReference>
<evidence type="ECO:0000259" key="4">
    <source>
        <dbReference type="SMART" id="SM00382"/>
    </source>
</evidence>
<dbReference type="InterPro" id="IPR003960">
    <property type="entry name" value="ATPase_AAA_CS"/>
</dbReference>
<sequence length="293" mass="32605">MEDFMVALSCVMPSIQRGFQVNFEETNWDDIGGLDMVKKKLKQAVEWPLKYRNTFKKLGLRPPRGILLYGPPGCSKTTLVKVIASVSGATFLSINGAQLYSPYVGDSEKIIRSIFQRARASSPSVLFLDEIDAIVGKRSLGERGGTGNGDSVQERVLSMLLNEMDGVETATSILIMGATNRPDMLDAALLRPGRFDRLIYVPPPDFKSRKQVLKIHTSNMPLNEDVDLDFIAKQTEMYTGADIKNLCRESAMIALREMKTTSNVNMSDFLKALKIVKASLTADILTYYEKLMC</sequence>
<accession>A0A9N9A166</accession>
<dbReference type="GO" id="GO:0005524">
    <property type="term" value="F:ATP binding"/>
    <property type="evidence" value="ECO:0007669"/>
    <property type="project" value="UniProtKB-KW"/>
</dbReference>
<dbReference type="GO" id="GO:0051228">
    <property type="term" value="P:mitotic spindle disassembly"/>
    <property type="evidence" value="ECO:0007669"/>
    <property type="project" value="TreeGrafter"/>
</dbReference>
<name>A0A9N9A166_9GLOM</name>
<evidence type="ECO:0000256" key="3">
    <source>
        <dbReference type="RuleBase" id="RU003651"/>
    </source>
</evidence>
<reference evidence="5" key="1">
    <citation type="submission" date="2021-06" db="EMBL/GenBank/DDBJ databases">
        <authorList>
            <person name="Kallberg Y."/>
            <person name="Tangrot J."/>
            <person name="Rosling A."/>
        </authorList>
    </citation>
    <scope>NUCLEOTIDE SEQUENCE</scope>
    <source>
        <strain evidence="5">UK204</strain>
    </source>
</reference>
<dbReference type="InterPro" id="IPR003593">
    <property type="entry name" value="AAA+_ATPase"/>
</dbReference>
<dbReference type="InterPro" id="IPR027417">
    <property type="entry name" value="P-loop_NTPase"/>
</dbReference>
<dbReference type="EMBL" id="CAJVPQ010000832">
    <property type="protein sequence ID" value="CAG8513339.1"/>
    <property type="molecule type" value="Genomic_DNA"/>
</dbReference>
<dbReference type="Pfam" id="PF00004">
    <property type="entry name" value="AAA"/>
    <property type="match status" value="1"/>
</dbReference>
<dbReference type="SUPFAM" id="SSF52540">
    <property type="entry name" value="P-loop containing nucleoside triphosphate hydrolases"/>
    <property type="match status" value="1"/>
</dbReference>
<keyword evidence="6" id="KW-1185">Reference proteome</keyword>
<dbReference type="InterPro" id="IPR050168">
    <property type="entry name" value="AAA_ATPase_domain"/>
</dbReference>
<dbReference type="InterPro" id="IPR041569">
    <property type="entry name" value="AAA_lid_3"/>
</dbReference>
<proteinExistence type="inferred from homology"/>
<dbReference type="GO" id="GO:0030970">
    <property type="term" value="P:retrograde protein transport, ER to cytosol"/>
    <property type="evidence" value="ECO:0007669"/>
    <property type="project" value="TreeGrafter"/>
</dbReference>
<dbReference type="GO" id="GO:0005634">
    <property type="term" value="C:nucleus"/>
    <property type="evidence" value="ECO:0007669"/>
    <property type="project" value="TreeGrafter"/>
</dbReference>
<evidence type="ECO:0000256" key="1">
    <source>
        <dbReference type="ARBA" id="ARBA00022741"/>
    </source>
</evidence>
<evidence type="ECO:0000256" key="2">
    <source>
        <dbReference type="ARBA" id="ARBA00022840"/>
    </source>
</evidence>
<gene>
    <name evidence="5" type="ORF">FCALED_LOCUS4312</name>
</gene>
<dbReference type="AlphaFoldDB" id="A0A9N9A166"/>
<dbReference type="GO" id="GO:0097352">
    <property type="term" value="P:autophagosome maturation"/>
    <property type="evidence" value="ECO:0007669"/>
    <property type="project" value="TreeGrafter"/>
</dbReference>
<keyword evidence="2 3" id="KW-0067">ATP-binding</keyword>
<dbReference type="CDD" id="cd19511">
    <property type="entry name" value="RecA-like_CDC48_r2-like"/>
    <property type="match status" value="1"/>
</dbReference>
<dbReference type="GO" id="GO:0031593">
    <property type="term" value="F:polyubiquitin modification-dependent protein binding"/>
    <property type="evidence" value="ECO:0007669"/>
    <property type="project" value="TreeGrafter"/>
</dbReference>
<dbReference type="Gene3D" id="3.40.50.300">
    <property type="entry name" value="P-loop containing nucleotide triphosphate hydrolases"/>
    <property type="match status" value="1"/>
</dbReference>
<dbReference type="OrthoDB" id="5421at2759"/>
<dbReference type="Gene3D" id="1.10.8.60">
    <property type="match status" value="1"/>
</dbReference>
<feature type="domain" description="AAA+ ATPase" evidence="4">
    <location>
        <begin position="62"/>
        <end position="205"/>
    </location>
</feature>
<organism evidence="5 6">
    <name type="scientific">Funneliformis caledonium</name>
    <dbReference type="NCBI Taxonomy" id="1117310"/>
    <lineage>
        <taxon>Eukaryota</taxon>
        <taxon>Fungi</taxon>
        <taxon>Fungi incertae sedis</taxon>
        <taxon>Mucoromycota</taxon>
        <taxon>Glomeromycotina</taxon>
        <taxon>Glomeromycetes</taxon>
        <taxon>Glomerales</taxon>
        <taxon>Glomeraceae</taxon>
        <taxon>Funneliformis</taxon>
    </lineage>
</organism>
<dbReference type="InterPro" id="IPR003959">
    <property type="entry name" value="ATPase_AAA_core"/>
</dbReference>
<dbReference type="GO" id="GO:0016887">
    <property type="term" value="F:ATP hydrolysis activity"/>
    <property type="evidence" value="ECO:0007669"/>
    <property type="project" value="InterPro"/>
</dbReference>
<dbReference type="PROSITE" id="PS00674">
    <property type="entry name" value="AAA"/>
    <property type="match status" value="1"/>
</dbReference>
<evidence type="ECO:0000313" key="5">
    <source>
        <dbReference type="EMBL" id="CAG8513339.1"/>
    </source>
</evidence>
<dbReference type="GO" id="GO:0005829">
    <property type="term" value="C:cytosol"/>
    <property type="evidence" value="ECO:0007669"/>
    <property type="project" value="TreeGrafter"/>
</dbReference>
<protein>
    <submittedName>
        <fullName evidence="5">15732_t:CDS:1</fullName>
    </submittedName>
</protein>
<dbReference type="PANTHER" id="PTHR23077">
    <property type="entry name" value="AAA-FAMILY ATPASE"/>
    <property type="match status" value="1"/>
</dbReference>
<dbReference type="GO" id="GO:0034098">
    <property type="term" value="C:VCP-NPL4-UFD1 AAA ATPase complex"/>
    <property type="evidence" value="ECO:0007669"/>
    <property type="project" value="TreeGrafter"/>
</dbReference>
<evidence type="ECO:0000313" key="6">
    <source>
        <dbReference type="Proteomes" id="UP000789570"/>
    </source>
</evidence>